<dbReference type="Pfam" id="PF13443">
    <property type="entry name" value="HTH_26"/>
    <property type="match status" value="1"/>
</dbReference>
<reference evidence="2" key="1">
    <citation type="submission" date="2019-08" db="EMBL/GenBank/DDBJ databases">
        <authorList>
            <person name="Kucharzyk K."/>
            <person name="Murdoch R.W."/>
            <person name="Higgins S."/>
            <person name="Loffler F."/>
        </authorList>
    </citation>
    <scope>NUCLEOTIDE SEQUENCE</scope>
</reference>
<dbReference type="Gene3D" id="1.10.260.40">
    <property type="entry name" value="lambda repressor-like DNA-binding domains"/>
    <property type="match status" value="1"/>
</dbReference>
<dbReference type="PROSITE" id="PS50943">
    <property type="entry name" value="HTH_CROC1"/>
    <property type="match status" value="1"/>
</dbReference>
<organism evidence="2">
    <name type="scientific">bioreactor metagenome</name>
    <dbReference type="NCBI Taxonomy" id="1076179"/>
    <lineage>
        <taxon>unclassified sequences</taxon>
        <taxon>metagenomes</taxon>
        <taxon>ecological metagenomes</taxon>
    </lineage>
</organism>
<dbReference type="EMBL" id="VSSQ01003148">
    <property type="protein sequence ID" value="MPM19290.1"/>
    <property type="molecule type" value="Genomic_DNA"/>
</dbReference>
<dbReference type="InterPro" id="IPR010982">
    <property type="entry name" value="Lambda_DNA-bd_dom_sf"/>
</dbReference>
<accession>A0A644XSS4</accession>
<dbReference type="GO" id="GO:0003677">
    <property type="term" value="F:DNA binding"/>
    <property type="evidence" value="ECO:0007669"/>
    <property type="project" value="InterPro"/>
</dbReference>
<dbReference type="SUPFAM" id="SSF47413">
    <property type="entry name" value="lambda repressor-like DNA-binding domains"/>
    <property type="match status" value="1"/>
</dbReference>
<gene>
    <name evidence="2" type="ORF">SDC9_65711</name>
</gene>
<comment type="caution">
    <text evidence="2">The sequence shown here is derived from an EMBL/GenBank/DDBJ whole genome shotgun (WGS) entry which is preliminary data.</text>
</comment>
<evidence type="ECO:0000313" key="2">
    <source>
        <dbReference type="EMBL" id="MPM19290.1"/>
    </source>
</evidence>
<evidence type="ECO:0000259" key="1">
    <source>
        <dbReference type="PROSITE" id="PS50943"/>
    </source>
</evidence>
<proteinExistence type="predicted"/>
<name>A0A644XSS4_9ZZZZ</name>
<dbReference type="AlphaFoldDB" id="A0A644XSS4"/>
<protein>
    <recommendedName>
        <fullName evidence="1">HTH cro/C1-type domain-containing protein</fullName>
    </recommendedName>
</protein>
<sequence>MKPRKHPLGEMNVVGAHITKIRLEKGLKQKELLAKLQSEGMEITGSCLSKIEGQTKMVTDKDLLIIAKALGVKPEDLL</sequence>
<dbReference type="InterPro" id="IPR001387">
    <property type="entry name" value="Cro/C1-type_HTH"/>
</dbReference>
<feature type="domain" description="HTH cro/C1-type" evidence="1">
    <location>
        <begin position="18"/>
        <end position="77"/>
    </location>
</feature>
<dbReference type="CDD" id="cd00093">
    <property type="entry name" value="HTH_XRE"/>
    <property type="match status" value="1"/>
</dbReference>